<evidence type="ECO:0000313" key="1">
    <source>
        <dbReference type="EMBL" id="KAJ8418487.1"/>
    </source>
</evidence>
<accession>A0AAD7TCL3</accession>
<gene>
    <name evidence="1" type="ORF">AAFF_G00141960</name>
</gene>
<dbReference type="Proteomes" id="UP001221898">
    <property type="component" value="Unassembled WGS sequence"/>
</dbReference>
<dbReference type="EMBL" id="JAINUG010000002">
    <property type="protein sequence ID" value="KAJ8418487.1"/>
    <property type="molecule type" value="Genomic_DNA"/>
</dbReference>
<organism evidence="1 2">
    <name type="scientific">Aldrovandia affinis</name>
    <dbReference type="NCBI Taxonomy" id="143900"/>
    <lineage>
        <taxon>Eukaryota</taxon>
        <taxon>Metazoa</taxon>
        <taxon>Chordata</taxon>
        <taxon>Craniata</taxon>
        <taxon>Vertebrata</taxon>
        <taxon>Euteleostomi</taxon>
        <taxon>Actinopterygii</taxon>
        <taxon>Neopterygii</taxon>
        <taxon>Teleostei</taxon>
        <taxon>Notacanthiformes</taxon>
        <taxon>Halosauridae</taxon>
        <taxon>Aldrovandia</taxon>
    </lineage>
</organism>
<sequence>MKQQADQCRSLRDAEGPVTGRCFLPVSSRLPLQRHAVTIARQPAAGCLATAVTPCTSGGGKFTPVNESHMPLSDDITESDIIGQAGRSSLGRHHNIIQR</sequence>
<name>A0AAD7TCL3_9TELE</name>
<reference evidence="1" key="1">
    <citation type="journal article" date="2023" name="Science">
        <title>Genome structures resolve the early diversification of teleost fishes.</title>
        <authorList>
            <person name="Parey E."/>
            <person name="Louis A."/>
            <person name="Montfort J."/>
            <person name="Bouchez O."/>
            <person name="Roques C."/>
            <person name="Iampietro C."/>
            <person name="Lluch J."/>
            <person name="Castinel A."/>
            <person name="Donnadieu C."/>
            <person name="Desvignes T."/>
            <person name="Floi Bucao C."/>
            <person name="Jouanno E."/>
            <person name="Wen M."/>
            <person name="Mejri S."/>
            <person name="Dirks R."/>
            <person name="Jansen H."/>
            <person name="Henkel C."/>
            <person name="Chen W.J."/>
            <person name="Zahm M."/>
            <person name="Cabau C."/>
            <person name="Klopp C."/>
            <person name="Thompson A.W."/>
            <person name="Robinson-Rechavi M."/>
            <person name="Braasch I."/>
            <person name="Lecointre G."/>
            <person name="Bobe J."/>
            <person name="Postlethwait J.H."/>
            <person name="Berthelot C."/>
            <person name="Roest Crollius H."/>
            <person name="Guiguen Y."/>
        </authorList>
    </citation>
    <scope>NUCLEOTIDE SEQUENCE</scope>
    <source>
        <strain evidence="1">NC1722</strain>
    </source>
</reference>
<dbReference type="AlphaFoldDB" id="A0AAD7TCL3"/>
<protein>
    <submittedName>
        <fullName evidence="1">Uncharacterized protein</fullName>
    </submittedName>
</protein>
<evidence type="ECO:0000313" key="2">
    <source>
        <dbReference type="Proteomes" id="UP001221898"/>
    </source>
</evidence>
<keyword evidence="2" id="KW-1185">Reference proteome</keyword>
<proteinExistence type="predicted"/>
<comment type="caution">
    <text evidence="1">The sequence shown here is derived from an EMBL/GenBank/DDBJ whole genome shotgun (WGS) entry which is preliminary data.</text>
</comment>